<feature type="compositionally biased region" description="Low complexity" evidence="1">
    <location>
        <begin position="223"/>
        <end position="244"/>
    </location>
</feature>
<dbReference type="InterPro" id="IPR050149">
    <property type="entry name" value="Collagen_superfamily"/>
</dbReference>
<dbReference type="PANTHER" id="PTHR24023:SF1082">
    <property type="entry name" value="COLLAGEN TRIPLE HELIX REPEAT"/>
    <property type="match status" value="1"/>
</dbReference>
<dbReference type="GO" id="GO:0005615">
    <property type="term" value="C:extracellular space"/>
    <property type="evidence" value="ECO:0007669"/>
    <property type="project" value="TreeGrafter"/>
</dbReference>
<proteinExistence type="predicted"/>
<evidence type="ECO:0000313" key="2">
    <source>
        <dbReference type="EMBL" id="OGL89165.1"/>
    </source>
</evidence>
<evidence type="ECO:0008006" key="4">
    <source>
        <dbReference type="Google" id="ProtNLM"/>
    </source>
</evidence>
<gene>
    <name evidence="2" type="ORF">A3H75_00830</name>
</gene>
<accession>A0A1F7VFB8</accession>
<name>A0A1F7VFB8_9BACT</name>
<evidence type="ECO:0000313" key="3">
    <source>
        <dbReference type="Proteomes" id="UP000176678"/>
    </source>
</evidence>
<dbReference type="GO" id="GO:0031012">
    <property type="term" value="C:extracellular matrix"/>
    <property type="evidence" value="ECO:0007669"/>
    <property type="project" value="TreeGrafter"/>
</dbReference>
<feature type="region of interest" description="Disordered" evidence="1">
    <location>
        <begin position="1"/>
        <end position="100"/>
    </location>
</feature>
<feature type="region of interest" description="Disordered" evidence="1">
    <location>
        <begin position="114"/>
        <end position="162"/>
    </location>
</feature>
<comment type="caution">
    <text evidence="2">The sequence shown here is derived from an EMBL/GenBank/DDBJ whole genome shotgun (WGS) entry which is preliminary data.</text>
</comment>
<dbReference type="PANTHER" id="PTHR24023">
    <property type="entry name" value="COLLAGEN ALPHA"/>
    <property type="match status" value="1"/>
</dbReference>
<evidence type="ECO:0000256" key="1">
    <source>
        <dbReference type="SAM" id="MobiDB-lite"/>
    </source>
</evidence>
<feature type="region of interest" description="Disordered" evidence="1">
    <location>
        <begin position="188"/>
        <end position="247"/>
    </location>
</feature>
<dbReference type="STRING" id="1802410.A3H75_00830"/>
<dbReference type="AlphaFoldDB" id="A0A1F7VFB8"/>
<reference evidence="2 3" key="1">
    <citation type="journal article" date="2016" name="Nat. Commun.">
        <title>Thousands of microbial genomes shed light on interconnected biogeochemical processes in an aquifer system.</title>
        <authorList>
            <person name="Anantharaman K."/>
            <person name="Brown C.T."/>
            <person name="Hug L.A."/>
            <person name="Sharon I."/>
            <person name="Castelle C.J."/>
            <person name="Probst A.J."/>
            <person name="Thomas B.C."/>
            <person name="Singh A."/>
            <person name="Wilkins M.J."/>
            <person name="Karaoz U."/>
            <person name="Brodie E.L."/>
            <person name="Williams K.H."/>
            <person name="Hubbard S.S."/>
            <person name="Banfield J.F."/>
        </authorList>
    </citation>
    <scope>NUCLEOTIDE SEQUENCE [LARGE SCALE GENOMIC DNA]</scope>
</reference>
<organism evidence="2 3">
    <name type="scientific">Candidatus Uhrbacteria bacterium RIFCSPLOWO2_02_FULL_51_9</name>
    <dbReference type="NCBI Taxonomy" id="1802410"/>
    <lineage>
        <taxon>Bacteria</taxon>
        <taxon>Candidatus Uhriibacteriota</taxon>
    </lineage>
</organism>
<dbReference type="EMBL" id="MGES01000012">
    <property type="protein sequence ID" value="OGL89165.1"/>
    <property type="molecule type" value="Genomic_DNA"/>
</dbReference>
<protein>
    <recommendedName>
        <fullName evidence="4">Collagen-like protein</fullName>
    </recommendedName>
</protein>
<dbReference type="Proteomes" id="UP000176678">
    <property type="component" value="Unassembled WGS sequence"/>
</dbReference>
<sequence>MVGFVVGCSEGSKGPPGPEGLPGERGDDGVPGSQGERGPLGPQGDRGSIGDPGRRGEGGAQGERGEQGVAGSSGSIGPQGSVGPSGADGRSCFGESVPDGMQITCGEETFVLRHGEDGESGSPGAMGLTGQKGDRGDDGEMGPQGERGSVGSQGAPGRDGVSCTAEDVLEGFQITCGDLSVLIRHGEQGLPGERGEQGSAGVQGEIGPMGLQGPPGERGVQGPEGARGPAGSPGEPGEEGLPGASLHLLDGDGQDLGIWMGQNVTYLPTLDIMVTFSTSSSEAVVRGYNEHIWFDGANCGGSAYIETAGEWQALQSLFAGNPNLFGYYRIVPGAQPADVFVTSKPCGCGDEDIHCENRVPFSRHVYPAEQIVLPFVEPLAWPLKVGVVQ</sequence>
<dbReference type="InterPro" id="IPR008160">
    <property type="entry name" value="Collagen"/>
</dbReference>
<dbReference type="Pfam" id="PF01391">
    <property type="entry name" value="Collagen"/>
    <property type="match status" value="3"/>
</dbReference>